<dbReference type="Pfam" id="PF00899">
    <property type="entry name" value="ThiF"/>
    <property type="match status" value="1"/>
</dbReference>
<dbReference type="STRING" id="930992.A0A0C9ZWR7"/>
<name>A0A0C9ZWR7_9AGAM</name>
<dbReference type="Proteomes" id="UP000054485">
    <property type="component" value="Unassembled WGS sequence"/>
</dbReference>
<protein>
    <recommendedName>
        <fullName evidence="3 5">NEDD8-activating enzyme E1 regulatory subunit</fullName>
    </recommendedName>
</protein>
<comment type="pathway">
    <text evidence="1 5">Protein modification; protein neddylation.</text>
</comment>
<accession>A0A0C9ZWR7</accession>
<dbReference type="InterPro" id="IPR035985">
    <property type="entry name" value="Ubiquitin-activating_enz"/>
</dbReference>
<dbReference type="HOGENOM" id="CLU_019618_2_1_1"/>
<dbReference type="InParanoid" id="A0A0C9ZWR7"/>
<evidence type="ECO:0000256" key="4">
    <source>
        <dbReference type="ARBA" id="ARBA00022786"/>
    </source>
</evidence>
<evidence type="ECO:0000256" key="2">
    <source>
        <dbReference type="ARBA" id="ARBA00006868"/>
    </source>
</evidence>
<dbReference type="InterPro" id="IPR000594">
    <property type="entry name" value="ThiF_NAD_FAD-bd"/>
</dbReference>
<dbReference type="PANTHER" id="PTHR10953">
    <property type="entry name" value="UBIQUITIN-ACTIVATING ENZYME E1"/>
    <property type="match status" value="1"/>
</dbReference>
<proteinExistence type="inferred from homology"/>
<reference evidence="7 8" key="1">
    <citation type="submission" date="2014-04" db="EMBL/GenBank/DDBJ databases">
        <authorList>
            <consortium name="DOE Joint Genome Institute"/>
            <person name="Kuo A."/>
            <person name="Ruytinx J."/>
            <person name="Rineau F."/>
            <person name="Colpaert J."/>
            <person name="Kohler A."/>
            <person name="Nagy L.G."/>
            <person name="Floudas D."/>
            <person name="Copeland A."/>
            <person name="Barry K.W."/>
            <person name="Cichocki N."/>
            <person name="Veneault-Fourrey C."/>
            <person name="LaButti K."/>
            <person name="Lindquist E.A."/>
            <person name="Lipzen A."/>
            <person name="Lundell T."/>
            <person name="Morin E."/>
            <person name="Murat C."/>
            <person name="Sun H."/>
            <person name="Tunlid A."/>
            <person name="Henrissat B."/>
            <person name="Grigoriev I.V."/>
            <person name="Hibbett D.S."/>
            <person name="Martin F."/>
            <person name="Nordberg H.P."/>
            <person name="Cantor M.N."/>
            <person name="Hua S.X."/>
        </authorList>
    </citation>
    <scope>NUCLEOTIDE SEQUENCE [LARGE SCALE GENOMIC DNA]</scope>
    <source>
        <strain evidence="7 8">UH-Slu-Lm8-n1</strain>
    </source>
</reference>
<comment type="function">
    <text evidence="5">Regulatory subunit of the dimeric UBA3-ULA1 E1 enzyme.</text>
</comment>
<sequence length="525" mass="58494">MSSQDSQDIETATTAIIESAPDTKTRRYDRQLRLWATTGQSALESSRILLISGSATSTSILKNLVLPGIGHFTILDHAKVSHSDAGNNFFLEGYNSIGKSRAEEAVQLLSELNDGVEGRADTRTLESILESHPEWITSFTIVIAHNLDHALLNKLSVLLWKDSKYPPLVVVRSAGFLADFYIQFHEHTIIESHSETSPSLRIDKPFPALREHALSLEFDKMDSTEHGHIPYVVILVRALEDWKKSHGGSPPTSYEERQQFKKGIREMKVKDDEENYDEAEAQAYRCWTETKIPSEITTLFSDPALSTEAMDSSRSPFFHLLAALKEYTEHSDTHTLPLTSTLPDMKSDTHNYIHLQRLYKTRAEEEKQIFKSHLRVPVDDAMVDSFVKNAHALVVLRGKPWGTFDEDKAALVESLSTMPKETCIHLALSALSLLQASDTSVSPSAESIRAKIKTLVGQSTELPDEADDAIEEIARAPFSELPNTAAFLGGMVAQEVIKMVTKQYVPVKGYCVIDLIETWTGTIGA</sequence>
<dbReference type="FunFam" id="3.40.50.720:FF:000475">
    <property type="entry name" value="NEDD8-activating enzyme E1 regulatory subunit"/>
    <property type="match status" value="1"/>
</dbReference>
<feature type="domain" description="THIF-type NAD/FAD binding fold" evidence="6">
    <location>
        <begin position="28"/>
        <end position="503"/>
    </location>
</feature>
<organism evidence="7 8">
    <name type="scientific">Suillus luteus UH-Slu-Lm8-n1</name>
    <dbReference type="NCBI Taxonomy" id="930992"/>
    <lineage>
        <taxon>Eukaryota</taxon>
        <taxon>Fungi</taxon>
        <taxon>Dikarya</taxon>
        <taxon>Basidiomycota</taxon>
        <taxon>Agaricomycotina</taxon>
        <taxon>Agaricomycetes</taxon>
        <taxon>Agaricomycetidae</taxon>
        <taxon>Boletales</taxon>
        <taxon>Suillineae</taxon>
        <taxon>Suillaceae</taxon>
        <taxon>Suillus</taxon>
    </lineage>
</organism>
<evidence type="ECO:0000313" key="8">
    <source>
        <dbReference type="Proteomes" id="UP000054485"/>
    </source>
</evidence>
<dbReference type="EMBL" id="KN835244">
    <property type="protein sequence ID" value="KIK42250.1"/>
    <property type="molecule type" value="Genomic_DNA"/>
</dbReference>
<dbReference type="UniPathway" id="UPA00885"/>
<dbReference type="PANTHER" id="PTHR10953:SF29">
    <property type="entry name" value="NEDD8-ACTIVATING ENZYME E1 REGULATORY SUBUNIT"/>
    <property type="match status" value="1"/>
</dbReference>
<dbReference type="Gene3D" id="3.40.50.12550">
    <property type="entry name" value="Ubiquitin-activating enzyme E1, inactive adenylation domain, subdomain 2"/>
    <property type="match status" value="1"/>
</dbReference>
<dbReference type="OrthoDB" id="1708823at2759"/>
<dbReference type="GO" id="GO:0045116">
    <property type="term" value="P:protein neddylation"/>
    <property type="evidence" value="ECO:0007669"/>
    <property type="project" value="UniProtKB-UniRule"/>
</dbReference>
<dbReference type="Gene3D" id="3.40.50.720">
    <property type="entry name" value="NAD(P)-binding Rossmann-like Domain"/>
    <property type="match status" value="1"/>
</dbReference>
<dbReference type="AlphaFoldDB" id="A0A0C9ZWR7"/>
<keyword evidence="4 5" id="KW-0833">Ubl conjugation pathway</keyword>
<gene>
    <name evidence="7" type="ORF">CY34DRAFT_805160</name>
</gene>
<evidence type="ECO:0000256" key="1">
    <source>
        <dbReference type="ARBA" id="ARBA00005032"/>
    </source>
</evidence>
<evidence type="ECO:0000256" key="5">
    <source>
        <dbReference type="PIRNR" id="PIRNR039099"/>
    </source>
</evidence>
<dbReference type="FunCoup" id="A0A0C9ZWR7">
    <property type="interactions" value="867"/>
</dbReference>
<evidence type="ECO:0000256" key="3">
    <source>
        <dbReference type="ARBA" id="ARBA00015407"/>
    </source>
</evidence>
<comment type="similarity">
    <text evidence="2 5">Belongs to the ubiquitin-activating E1 family. ULA1 subfamily.</text>
</comment>
<evidence type="ECO:0000313" key="7">
    <source>
        <dbReference type="EMBL" id="KIK42250.1"/>
    </source>
</evidence>
<reference evidence="8" key="2">
    <citation type="submission" date="2015-01" db="EMBL/GenBank/DDBJ databases">
        <title>Evolutionary Origins and Diversification of the Mycorrhizal Mutualists.</title>
        <authorList>
            <consortium name="DOE Joint Genome Institute"/>
            <consortium name="Mycorrhizal Genomics Consortium"/>
            <person name="Kohler A."/>
            <person name="Kuo A."/>
            <person name="Nagy L.G."/>
            <person name="Floudas D."/>
            <person name="Copeland A."/>
            <person name="Barry K.W."/>
            <person name="Cichocki N."/>
            <person name="Veneault-Fourrey C."/>
            <person name="LaButti K."/>
            <person name="Lindquist E.A."/>
            <person name="Lipzen A."/>
            <person name="Lundell T."/>
            <person name="Morin E."/>
            <person name="Murat C."/>
            <person name="Riley R."/>
            <person name="Ohm R."/>
            <person name="Sun H."/>
            <person name="Tunlid A."/>
            <person name="Henrissat B."/>
            <person name="Grigoriev I.V."/>
            <person name="Hibbett D.S."/>
            <person name="Martin F."/>
        </authorList>
    </citation>
    <scope>NUCLEOTIDE SEQUENCE [LARGE SCALE GENOMIC DNA]</scope>
    <source>
        <strain evidence="8">UH-Slu-Lm8-n1</strain>
    </source>
</reference>
<dbReference type="InterPro" id="IPR045886">
    <property type="entry name" value="ThiF/MoeB/HesA"/>
</dbReference>
<evidence type="ECO:0000259" key="6">
    <source>
        <dbReference type="Pfam" id="PF00899"/>
    </source>
</evidence>
<dbReference type="InterPro" id="IPR030667">
    <property type="entry name" value="APP-BP1"/>
</dbReference>
<dbReference type="GO" id="GO:0005737">
    <property type="term" value="C:cytoplasm"/>
    <property type="evidence" value="ECO:0007669"/>
    <property type="project" value="TreeGrafter"/>
</dbReference>
<dbReference type="PIRSF" id="PIRSF039099">
    <property type="entry name" value="APP-BP1"/>
    <property type="match status" value="1"/>
</dbReference>
<dbReference type="SUPFAM" id="SSF69572">
    <property type="entry name" value="Activating enzymes of the ubiquitin-like proteins"/>
    <property type="match status" value="1"/>
</dbReference>
<keyword evidence="8" id="KW-1185">Reference proteome</keyword>
<dbReference type="GO" id="GO:0019781">
    <property type="term" value="F:NEDD8 activating enzyme activity"/>
    <property type="evidence" value="ECO:0007669"/>
    <property type="project" value="UniProtKB-UniRule"/>
</dbReference>